<dbReference type="Pfam" id="PF10186">
    <property type="entry name" value="ATG14"/>
    <property type="match status" value="1"/>
</dbReference>
<name>A0A3N2PZ49_SODAK</name>
<dbReference type="PANTHER" id="PTHR15157">
    <property type="entry name" value="UV RADIATION RESISTANCE-ASSOCIATED GENE PROTEIN"/>
    <property type="match status" value="1"/>
</dbReference>
<proteinExistence type="inferred from homology"/>
<dbReference type="PANTHER" id="PTHR15157:SF5">
    <property type="entry name" value="UV RADIATION RESISTANCE-ASSOCIATED GENE PROTEIN"/>
    <property type="match status" value="1"/>
</dbReference>
<dbReference type="GO" id="GO:0005768">
    <property type="term" value="C:endosome"/>
    <property type="evidence" value="ECO:0007669"/>
    <property type="project" value="TreeGrafter"/>
</dbReference>
<dbReference type="GO" id="GO:0035493">
    <property type="term" value="P:SNARE complex assembly"/>
    <property type="evidence" value="ECO:0007669"/>
    <property type="project" value="TreeGrafter"/>
</dbReference>
<dbReference type="InterPro" id="IPR018791">
    <property type="entry name" value="UV_resistance/autophagy_Atg14"/>
</dbReference>
<evidence type="ECO:0000256" key="1">
    <source>
        <dbReference type="ARBA" id="ARBA00009574"/>
    </source>
</evidence>
<dbReference type="AlphaFoldDB" id="A0A3N2PZ49"/>
<evidence type="ECO:0000256" key="4">
    <source>
        <dbReference type="SAM" id="Coils"/>
    </source>
</evidence>
<evidence type="ECO:0000313" key="6">
    <source>
        <dbReference type="EMBL" id="ROT39625.1"/>
    </source>
</evidence>
<dbReference type="RefSeq" id="XP_028467431.1">
    <property type="nucleotide sequence ID" value="XM_028606735.1"/>
</dbReference>
<dbReference type="GO" id="GO:0000149">
    <property type="term" value="F:SNARE binding"/>
    <property type="evidence" value="ECO:0007669"/>
    <property type="project" value="TreeGrafter"/>
</dbReference>
<dbReference type="GeneID" id="39575213"/>
<dbReference type="STRING" id="1314773.A0A3N2PZ49"/>
<feature type="region of interest" description="Disordered" evidence="5">
    <location>
        <begin position="592"/>
        <end position="650"/>
    </location>
</feature>
<dbReference type="OrthoDB" id="72772at2759"/>
<dbReference type="GO" id="GO:0000323">
    <property type="term" value="C:lytic vacuole"/>
    <property type="evidence" value="ECO:0007669"/>
    <property type="project" value="TreeGrafter"/>
</dbReference>
<keyword evidence="7" id="KW-1185">Reference proteome</keyword>
<feature type="coiled-coil region" evidence="4">
    <location>
        <begin position="285"/>
        <end position="354"/>
    </location>
</feature>
<dbReference type="GO" id="GO:0032991">
    <property type="term" value="C:protein-containing complex"/>
    <property type="evidence" value="ECO:0007669"/>
    <property type="project" value="UniProtKB-ARBA"/>
</dbReference>
<sequence>MPSEPRTTPLLLPQNRRLRHLQGIFLRHLSFVPSRGRTADDSDASLTASPTKKKLLDALGDGPKLQHSQSTESLRPMARRRSTTTAWHQDKESPESEQKKLEAFFDSKMADAFFSLHAEGEEEPIYISETLERRSNFNFLFFDLSHHGGVVTRASTLTVKVWARRPVGHQDWFLHQEAIVDLRSLNFLGTLAGQRLPPNALIFHLHDGVYSLDLPGKSPRPREGPTLLTSSYNSLMKLATLDASIQDALATQEQVTAQINDILEKQPKDEAPMAQEKVKLGHKYIAQVTRSLKAARRKRDELQASLQARREAIAAGREAQTKAETDISNAREKLADAKALLAATQQQIRGQRRRICGDLSSIFPITPSPSGAVLSFDICGLPLPNTTYDSASSRPADDDRISAALGYVALLTHHLQFYLSVPLPYPIVPYGSRSNIRDDISLLADTPRSSKSSTSTSSTSATSSIASSYAATRRPLLPPGTYPYPYSYPSSASSSSSSSSSAGSNHPARDFPLYLPRGGSTAAHFRFDYAWFLLNKDVESLCASQALRVVDIRHTLPNLKYLLYICSAGSDEVPQRKRGGVRGLWAGRLHGRLPLPDPVRDDDPSVDGSSSAGASRRGSPNGETGGRGPGRGGGTTVSASGAEADSGVAGFGFDEADMKVSLRTKGFRENVGG</sequence>
<evidence type="ECO:0000313" key="7">
    <source>
        <dbReference type="Proteomes" id="UP000272025"/>
    </source>
</evidence>
<dbReference type="Proteomes" id="UP000272025">
    <property type="component" value="Unassembled WGS sequence"/>
</dbReference>
<evidence type="ECO:0000256" key="5">
    <source>
        <dbReference type="SAM" id="MobiDB-lite"/>
    </source>
</evidence>
<comment type="similarity">
    <text evidence="1">Belongs to the ATG14 family.</text>
</comment>
<keyword evidence="3 4" id="KW-0175">Coiled coil</keyword>
<evidence type="ECO:0000256" key="3">
    <source>
        <dbReference type="ARBA" id="ARBA00023054"/>
    </source>
</evidence>
<accession>A0A3N2PZ49</accession>
<evidence type="ECO:0000256" key="2">
    <source>
        <dbReference type="ARBA" id="ARBA00013807"/>
    </source>
</evidence>
<organism evidence="6 7">
    <name type="scientific">Sodiomyces alkalinus (strain CBS 110278 / VKM F-3762 / F11)</name>
    <name type="common">Alkaliphilic filamentous fungus</name>
    <dbReference type="NCBI Taxonomy" id="1314773"/>
    <lineage>
        <taxon>Eukaryota</taxon>
        <taxon>Fungi</taxon>
        <taxon>Dikarya</taxon>
        <taxon>Ascomycota</taxon>
        <taxon>Pezizomycotina</taxon>
        <taxon>Sordariomycetes</taxon>
        <taxon>Hypocreomycetidae</taxon>
        <taxon>Glomerellales</taxon>
        <taxon>Plectosphaerellaceae</taxon>
        <taxon>Sodiomyces</taxon>
    </lineage>
</organism>
<feature type="compositionally biased region" description="Low complexity" evidence="5">
    <location>
        <begin position="606"/>
        <end position="622"/>
    </location>
</feature>
<gene>
    <name evidence="6" type="ORF">SODALDRAFT_134440</name>
</gene>
<dbReference type="EMBL" id="ML119053">
    <property type="protein sequence ID" value="ROT39625.1"/>
    <property type="molecule type" value="Genomic_DNA"/>
</dbReference>
<feature type="region of interest" description="Disordered" evidence="5">
    <location>
        <begin position="35"/>
        <end position="98"/>
    </location>
</feature>
<protein>
    <recommendedName>
        <fullName evidence="2">Autophagy-related protein 14</fullName>
    </recommendedName>
</protein>
<feature type="compositionally biased region" description="Basic and acidic residues" evidence="5">
    <location>
        <begin position="88"/>
        <end position="98"/>
    </location>
</feature>
<reference evidence="6 7" key="1">
    <citation type="journal article" date="2018" name="Mol. Ecol.">
        <title>The obligate alkalophilic soda-lake fungus Sodiomyces alkalinus has shifted to a protein diet.</title>
        <authorList>
            <person name="Grum-Grzhimaylo A.A."/>
            <person name="Falkoski D.L."/>
            <person name="van den Heuvel J."/>
            <person name="Valero-Jimenez C.A."/>
            <person name="Min B."/>
            <person name="Choi I.G."/>
            <person name="Lipzen A."/>
            <person name="Daum C.G."/>
            <person name="Aanen D.K."/>
            <person name="Tsang A."/>
            <person name="Henrissat B."/>
            <person name="Bilanenko E.N."/>
            <person name="de Vries R.P."/>
            <person name="van Kan J.A.L."/>
            <person name="Grigoriev I.V."/>
            <person name="Debets A.J.M."/>
        </authorList>
    </citation>
    <scope>NUCLEOTIDE SEQUENCE [LARGE SCALE GENOMIC DNA]</scope>
    <source>
        <strain evidence="6 7">F11</strain>
    </source>
</reference>
<feature type="compositionally biased region" description="Gly residues" evidence="5">
    <location>
        <begin position="623"/>
        <end position="635"/>
    </location>
</feature>